<comment type="subcellular location">
    <subcellularLocation>
        <location evidence="1">Cytoplasm</location>
        <location evidence="1">Cytoskeleton</location>
        <location evidence="1">Spindle</location>
    </subcellularLocation>
</comment>
<feature type="coiled-coil region" evidence="4">
    <location>
        <begin position="407"/>
        <end position="502"/>
    </location>
</feature>
<organism evidence="7 8">
    <name type="scientific">Bombus terrestris</name>
    <name type="common">Buff-tailed bumblebee</name>
    <name type="synonym">Apis terrestris</name>
    <dbReference type="NCBI Taxonomy" id="30195"/>
    <lineage>
        <taxon>Eukaryota</taxon>
        <taxon>Metazoa</taxon>
        <taxon>Ecdysozoa</taxon>
        <taxon>Arthropoda</taxon>
        <taxon>Hexapoda</taxon>
        <taxon>Insecta</taxon>
        <taxon>Pterygota</taxon>
        <taxon>Neoptera</taxon>
        <taxon>Endopterygota</taxon>
        <taxon>Hymenoptera</taxon>
        <taxon>Apocrita</taxon>
        <taxon>Aculeata</taxon>
        <taxon>Apoidea</taxon>
        <taxon>Anthophila</taxon>
        <taxon>Apidae</taxon>
        <taxon>Bombus</taxon>
        <taxon>Bombus</taxon>
    </lineage>
</organism>
<feature type="domain" description="Hyaluronan-mediated motility receptor C-terminal" evidence="6">
    <location>
        <begin position="896"/>
        <end position="1011"/>
    </location>
</feature>
<dbReference type="GO" id="GO:0005819">
    <property type="term" value="C:spindle"/>
    <property type="evidence" value="ECO:0007669"/>
    <property type="project" value="UniProtKB-SubCell"/>
</dbReference>
<proteinExistence type="predicted"/>
<evidence type="ECO:0000256" key="3">
    <source>
        <dbReference type="ARBA" id="ARBA00023212"/>
    </source>
</evidence>
<evidence type="ECO:0000256" key="5">
    <source>
        <dbReference type="SAM" id="MobiDB-lite"/>
    </source>
</evidence>
<feature type="coiled-coil region" evidence="4">
    <location>
        <begin position="611"/>
        <end position="952"/>
    </location>
</feature>
<dbReference type="RefSeq" id="XP_048260766.1">
    <property type="nucleotide sequence ID" value="XM_048404809.1"/>
</dbReference>
<evidence type="ECO:0000256" key="1">
    <source>
        <dbReference type="ARBA" id="ARBA00004186"/>
    </source>
</evidence>
<evidence type="ECO:0000256" key="2">
    <source>
        <dbReference type="ARBA" id="ARBA00022490"/>
    </source>
</evidence>
<evidence type="ECO:0000313" key="7">
    <source>
        <dbReference type="Proteomes" id="UP000835206"/>
    </source>
</evidence>
<keyword evidence="2" id="KW-0963">Cytoplasm</keyword>
<feature type="region of interest" description="Disordered" evidence="5">
    <location>
        <begin position="107"/>
        <end position="130"/>
    </location>
</feature>
<feature type="coiled-coil region" evidence="4">
    <location>
        <begin position="279"/>
        <end position="366"/>
    </location>
</feature>
<evidence type="ECO:0000256" key="4">
    <source>
        <dbReference type="SAM" id="Coils"/>
    </source>
</evidence>
<dbReference type="Pfam" id="PF15908">
    <property type="entry name" value="HMMR_C"/>
    <property type="match status" value="1"/>
</dbReference>
<evidence type="ECO:0000313" key="8">
    <source>
        <dbReference type="RefSeq" id="XP_048260766.1"/>
    </source>
</evidence>
<keyword evidence="4" id="KW-0175">Coiled coil</keyword>
<reference evidence="8" key="1">
    <citation type="submission" date="2025-08" db="UniProtKB">
        <authorList>
            <consortium name="RefSeq"/>
        </authorList>
    </citation>
    <scope>IDENTIFICATION</scope>
</reference>
<dbReference type="Proteomes" id="UP000835206">
    <property type="component" value="Chromosome 4"/>
</dbReference>
<evidence type="ECO:0000259" key="6">
    <source>
        <dbReference type="Pfam" id="PF15908"/>
    </source>
</evidence>
<dbReference type="OrthoDB" id="419631at2759"/>
<keyword evidence="3" id="KW-0206">Cytoskeleton</keyword>
<sequence>MSFSKARIQRFNEFEMLHARIREGDKRRMIQDRFRYATMKEGVVRTLERTPDDVPPPGAYDPKLDNKVKGFVIEKSERFHDNKSVVSAECNVSVCTKNASNVAITFRTPQPPRKHNRDQTRSSSKVKSRGLITANDQKLKYDSEHQLADLQVECSNKDRTIQELEKHIEDMKEEVQKLELQLDELHKKQTEVEEQHRKDIEIMAKLQQEILNGYDEKHQTEVKRLRSQLLEVSEEKEREIEARKAMEGDLRNRIVDFSKRIAALEYELADKKHTNVKRVQSLEIQIEELTIKLEEITVNHKYEVGLLEQEKAKLNSCVINLMEERDKLELKLQKRQNVVLELQGQLSALQCELDELKGEYEKVVENFSKKVGDLRYKYEEETNKLKLDFGKEKMILVNENEFETSRRIEIEAKVKDIDEQNNFLRKELEDVQNLSKDVNNRLREAHQELEDSHRKHTLILKKHQEELGDIIKLHDEEKYKLKQQLEDARLNYIKEIENLMIARDKEVSEVKEAAGKMIEEETKRIKQHADKLVANAEAVTRETLAACRTECEERVKRVIADSDAKVSGSHINAMIREAKITVEEEMRLTAERYKACLARVEMERTALDEKLAIKDAEINRLSATLEELKNSAETQESFGQSLQIELDRAETELAEKKDELRALKDQIRTEAAEMVARRKRFEVIMAENQASVAALTKRLAQSNAEVERLQHELKRGEDCINEHRDLLSIMRNNSQIVHEQVHVLMDQLDAKKGLVDQLEAESLSELESLKSVFEAKIDDLKKIATRQVAKLQAENDVKTAQNIEMKNQLQEMANHLAEAQSMLLKLEERNDAQELEISRVDMLNNKFNEQLKERETAIEDLNKLLEHQSEIHKVTLNEASLKIEELSDKIKCLEEKDSQIPKHNELLEEEQNKWRSLEKTIIEKLEEEKSRREAAEDEVKKLSKYNEQLLKDYQEIHEKYAEVVGHHNHRQRIKHVSQLKDKINQLEQDLYAKMRTIEQQHKMIEKLRAEEKRVHSKGKENMLGISQNTFATPIPSPHKPLTPLRNRND</sequence>
<feature type="coiled-coil region" evidence="4">
    <location>
        <begin position="147"/>
        <end position="242"/>
    </location>
</feature>
<accession>A0A9C6SGX7</accession>
<gene>
    <name evidence="8" type="primary">LOC100645868</name>
</gene>
<dbReference type="InterPro" id="IPR031794">
    <property type="entry name" value="HMMR_C"/>
</dbReference>
<name>A0A9C6SGX7_BOMTE</name>
<protein>
    <submittedName>
        <fullName evidence="8">Leucine-rich repeat-containing protein DDB_G0290503 isoform X1</fullName>
    </submittedName>
</protein>
<dbReference type="AlphaFoldDB" id="A0A9C6SGX7"/>
<dbReference type="GeneID" id="100645868"/>
<feature type="region of interest" description="Disordered" evidence="5">
    <location>
        <begin position="1028"/>
        <end position="1049"/>
    </location>
</feature>
<keyword evidence="7" id="KW-1185">Reference proteome</keyword>